<name>A0ABS2PEW2_9BACL</name>
<comment type="caution">
    <text evidence="1">The sequence shown here is derived from an EMBL/GenBank/DDBJ whole genome shotgun (WGS) entry which is preliminary data.</text>
</comment>
<keyword evidence="2" id="KW-1185">Reference proteome</keyword>
<organism evidence="1 2">
    <name type="scientific">Geomicrobium sediminis</name>
    <dbReference type="NCBI Taxonomy" id="1347788"/>
    <lineage>
        <taxon>Bacteria</taxon>
        <taxon>Bacillati</taxon>
        <taxon>Bacillota</taxon>
        <taxon>Bacilli</taxon>
        <taxon>Bacillales</taxon>
        <taxon>Geomicrobium</taxon>
    </lineage>
</organism>
<dbReference type="EMBL" id="JAFBEC010000008">
    <property type="protein sequence ID" value="MBM7633869.1"/>
    <property type="molecule type" value="Genomic_DNA"/>
</dbReference>
<protein>
    <submittedName>
        <fullName evidence="1">Energy-converting hydrogenase A subunit M</fullName>
    </submittedName>
</protein>
<evidence type="ECO:0000313" key="2">
    <source>
        <dbReference type="Proteomes" id="UP000741863"/>
    </source>
</evidence>
<evidence type="ECO:0000313" key="1">
    <source>
        <dbReference type="EMBL" id="MBM7633869.1"/>
    </source>
</evidence>
<dbReference type="Proteomes" id="UP000741863">
    <property type="component" value="Unassembled WGS sequence"/>
</dbReference>
<proteinExistence type="predicted"/>
<gene>
    <name evidence="1" type="ORF">JOD17_002965</name>
</gene>
<dbReference type="RefSeq" id="WP_204698598.1">
    <property type="nucleotide sequence ID" value="NZ_JAFBEC010000008.1"/>
</dbReference>
<sequence>MKVKELIEELSECDLGASVRIRVLGINEDESTEVVAIEDMFSYDNVEDLVYIVTKTEDNVLVDAKEYDKLLQNKGDANE</sequence>
<accession>A0ABS2PEW2</accession>
<reference evidence="1 2" key="1">
    <citation type="submission" date="2021-01" db="EMBL/GenBank/DDBJ databases">
        <title>Genomic Encyclopedia of Type Strains, Phase IV (KMG-IV): sequencing the most valuable type-strain genomes for metagenomic binning, comparative biology and taxonomic classification.</title>
        <authorList>
            <person name="Goeker M."/>
        </authorList>
    </citation>
    <scope>NUCLEOTIDE SEQUENCE [LARGE SCALE GENOMIC DNA]</scope>
    <source>
        <strain evidence="1 2">DSM 25540</strain>
    </source>
</reference>